<organism evidence="9 10">
    <name type="scientific">Bdellovibrio reynosensis</name>
    <dbReference type="NCBI Taxonomy" id="2835041"/>
    <lineage>
        <taxon>Bacteria</taxon>
        <taxon>Pseudomonadati</taxon>
        <taxon>Bdellovibrionota</taxon>
        <taxon>Bdellovibrionia</taxon>
        <taxon>Bdellovibrionales</taxon>
        <taxon>Pseudobdellovibrionaceae</taxon>
        <taxon>Bdellovibrio</taxon>
    </lineage>
</organism>
<keyword evidence="7" id="KW-0653">Protein transport</keyword>
<evidence type="ECO:0000256" key="5">
    <source>
        <dbReference type="ARBA" id="ARBA00022989"/>
    </source>
</evidence>
<evidence type="ECO:0000256" key="3">
    <source>
        <dbReference type="ARBA" id="ARBA00022475"/>
    </source>
</evidence>
<keyword evidence="7" id="KW-0813">Transport</keyword>
<evidence type="ECO:0000256" key="1">
    <source>
        <dbReference type="ARBA" id="ARBA00004162"/>
    </source>
</evidence>
<dbReference type="EMBL" id="CP093442">
    <property type="protein sequence ID" value="UOE99704.1"/>
    <property type="molecule type" value="Genomic_DNA"/>
</dbReference>
<proteinExistence type="inferred from homology"/>
<comment type="subcellular location">
    <subcellularLocation>
        <location evidence="1">Cell membrane</location>
        <topology evidence="1">Single-pass membrane protein</topology>
    </subcellularLocation>
    <subcellularLocation>
        <location evidence="7">Cell membrane</location>
        <topology evidence="7">Single-pass type II membrane protein</topology>
    </subcellularLocation>
</comment>
<keyword evidence="10" id="KW-1185">Reference proteome</keyword>
<reference evidence="9" key="1">
    <citation type="submission" date="2022-03" db="EMBL/GenBank/DDBJ databases">
        <title>Genome Identification and Characterization of new species Bdellovibrio reynosense LBG001 sp. nov. from a Mexico soil sample.</title>
        <authorList>
            <person name="Camilli A."/>
            <person name="Ajao Y."/>
            <person name="Guo X."/>
        </authorList>
    </citation>
    <scope>NUCLEOTIDE SEQUENCE</scope>
    <source>
        <strain evidence="9">LBG001</strain>
    </source>
</reference>
<evidence type="ECO:0000313" key="10">
    <source>
        <dbReference type="Proteomes" id="UP000830116"/>
    </source>
</evidence>
<dbReference type="Pfam" id="PF02472">
    <property type="entry name" value="ExbD"/>
    <property type="match status" value="1"/>
</dbReference>
<gene>
    <name evidence="9" type="ORF">MNR06_08350</name>
</gene>
<name>A0ABY4C406_9BACT</name>
<evidence type="ECO:0000256" key="4">
    <source>
        <dbReference type="ARBA" id="ARBA00022692"/>
    </source>
</evidence>
<evidence type="ECO:0000256" key="7">
    <source>
        <dbReference type="RuleBase" id="RU003879"/>
    </source>
</evidence>
<evidence type="ECO:0000256" key="6">
    <source>
        <dbReference type="ARBA" id="ARBA00023136"/>
    </source>
</evidence>
<protein>
    <submittedName>
        <fullName evidence="9">Biopolymer transporter ExbD</fullName>
    </submittedName>
</protein>
<accession>A0ABY4C406</accession>
<feature type="transmembrane region" description="Helical" evidence="8">
    <location>
        <begin position="20"/>
        <end position="40"/>
    </location>
</feature>
<dbReference type="InterPro" id="IPR003400">
    <property type="entry name" value="ExbD"/>
</dbReference>
<keyword evidence="4 7" id="KW-0812">Transmembrane</keyword>
<keyword evidence="3" id="KW-1003">Cell membrane</keyword>
<evidence type="ECO:0000256" key="8">
    <source>
        <dbReference type="SAM" id="Phobius"/>
    </source>
</evidence>
<evidence type="ECO:0000313" key="9">
    <source>
        <dbReference type="EMBL" id="UOE99704.1"/>
    </source>
</evidence>
<sequence>MAHIDSGDSRGRKKNIELNLVPFIDLMSVLITFLLITAVWTQVSMIQIGSSLYGKKMDTQPSPTPPPNADVVVKVDVKEVGYVLTVGRQVISLPMVNEQFDDAGLVAQLQRVKQLYPEKVDAVVSVADAVPYEQLIKAMDNCLSAGFSAISVATGGPN</sequence>
<dbReference type="PANTHER" id="PTHR30558">
    <property type="entry name" value="EXBD MEMBRANE COMPONENT OF PMF-DRIVEN MACROMOLECULE IMPORT SYSTEM"/>
    <property type="match status" value="1"/>
</dbReference>
<keyword evidence="5 8" id="KW-1133">Transmembrane helix</keyword>
<comment type="similarity">
    <text evidence="2 7">Belongs to the ExbD/TolR family.</text>
</comment>
<keyword evidence="6 8" id="KW-0472">Membrane</keyword>
<evidence type="ECO:0000256" key="2">
    <source>
        <dbReference type="ARBA" id="ARBA00005811"/>
    </source>
</evidence>
<dbReference type="RefSeq" id="WP_243534839.1">
    <property type="nucleotide sequence ID" value="NZ_CP093442.1"/>
</dbReference>
<dbReference type="Proteomes" id="UP000830116">
    <property type="component" value="Chromosome"/>
</dbReference>